<reference evidence="1 2" key="1">
    <citation type="submission" date="2024-10" db="EMBL/GenBank/DDBJ databases">
        <authorList>
            <person name="Kim D."/>
        </authorList>
    </citation>
    <scope>NUCLEOTIDE SEQUENCE [LARGE SCALE GENOMIC DNA]</scope>
    <source>
        <strain evidence="1">BH-2024</strain>
    </source>
</reference>
<organism evidence="1 2">
    <name type="scientific">Heterodera trifolii</name>
    <dbReference type="NCBI Taxonomy" id="157864"/>
    <lineage>
        <taxon>Eukaryota</taxon>
        <taxon>Metazoa</taxon>
        <taxon>Ecdysozoa</taxon>
        <taxon>Nematoda</taxon>
        <taxon>Chromadorea</taxon>
        <taxon>Rhabditida</taxon>
        <taxon>Tylenchina</taxon>
        <taxon>Tylenchomorpha</taxon>
        <taxon>Tylenchoidea</taxon>
        <taxon>Heteroderidae</taxon>
        <taxon>Heteroderinae</taxon>
        <taxon>Heterodera</taxon>
    </lineage>
</organism>
<proteinExistence type="predicted"/>
<keyword evidence="2" id="KW-1185">Reference proteome</keyword>
<comment type="caution">
    <text evidence="1">The sequence shown here is derived from an EMBL/GenBank/DDBJ whole genome shotgun (WGS) entry which is preliminary data.</text>
</comment>
<dbReference type="EMBL" id="JBICBT010001144">
    <property type="protein sequence ID" value="KAL3080861.1"/>
    <property type="molecule type" value="Genomic_DNA"/>
</dbReference>
<evidence type="ECO:0000313" key="1">
    <source>
        <dbReference type="EMBL" id="KAL3080861.1"/>
    </source>
</evidence>
<evidence type="ECO:0000313" key="2">
    <source>
        <dbReference type="Proteomes" id="UP001620626"/>
    </source>
</evidence>
<sequence length="176" mass="20376">MAETNPKWKEMKEREEAAETMRRIYASQQRDHSPYISDRTKFEVFDKLTFRGPWSANMLRELHKLAYKGGEFENDVWVGKFRGEYGAYEPEGMNFSGVKREKVKEGVDEFIKWMNLCDATNLPTQKFAAQAFLTFVVDAMCVRMCSNPSTLRRWPAMMKQMQGASGFDDGAGGRRK</sequence>
<dbReference type="Gene3D" id="1.10.3290.10">
    <property type="entry name" value="Fido-like domain"/>
    <property type="match status" value="1"/>
</dbReference>
<protein>
    <submittedName>
        <fullName evidence="1">Uncharacterized protein</fullName>
    </submittedName>
</protein>
<dbReference type="InterPro" id="IPR036597">
    <property type="entry name" value="Fido-like_dom_sf"/>
</dbReference>
<name>A0ABD2ITN5_9BILA</name>
<dbReference type="SUPFAM" id="SSF140931">
    <property type="entry name" value="Fic-like"/>
    <property type="match status" value="1"/>
</dbReference>
<accession>A0ABD2ITN5</accession>
<gene>
    <name evidence="1" type="ORF">niasHT_032889</name>
</gene>
<dbReference type="AlphaFoldDB" id="A0ABD2ITN5"/>
<dbReference type="Proteomes" id="UP001620626">
    <property type="component" value="Unassembled WGS sequence"/>
</dbReference>